<dbReference type="InterPro" id="IPR013289">
    <property type="entry name" value="CBFA2T1/2/3"/>
</dbReference>
<evidence type="ECO:0000259" key="7">
    <source>
        <dbReference type="PROSITE" id="PS50865"/>
    </source>
</evidence>
<dbReference type="PROSITE" id="PS01360">
    <property type="entry name" value="ZF_MYND_1"/>
    <property type="match status" value="1"/>
</dbReference>
<reference evidence="8 9" key="1">
    <citation type="journal article" date="2018" name="Sci. Rep.">
        <title>Comparative analysis of the Pocillopora damicornis genome highlights role of immune system in coral evolution.</title>
        <authorList>
            <person name="Cunning R."/>
            <person name="Bay R.A."/>
            <person name="Gillette P."/>
            <person name="Baker A.C."/>
            <person name="Traylor-Knowles N."/>
        </authorList>
    </citation>
    <scope>NUCLEOTIDE SEQUENCE [LARGE SCALE GENOMIC DNA]</scope>
    <source>
        <strain evidence="8">RSMAS</strain>
        <tissue evidence="8">Whole animal</tissue>
    </source>
</reference>
<evidence type="ECO:0000256" key="6">
    <source>
        <dbReference type="SAM" id="MobiDB-lite"/>
    </source>
</evidence>
<feature type="domain" description="MYND-type" evidence="7">
    <location>
        <begin position="157"/>
        <end position="195"/>
    </location>
</feature>
<dbReference type="GO" id="GO:0008270">
    <property type="term" value="F:zinc ion binding"/>
    <property type="evidence" value="ECO:0007669"/>
    <property type="project" value="UniProtKB-KW"/>
</dbReference>
<proteinExistence type="predicted"/>
<evidence type="ECO:0000313" key="9">
    <source>
        <dbReference type="Proteomes" id="UP000275408"/>
    </source>
</evidence>
<dbReference type="Gene3D" id="6.10.140.2220">
    <property type="match status" value="1"/>
</dbReference>
<gene>
    <name evidence="8" type="ORF">pdam_00001773</name>
</gene>
<dbReference type="EMBL" id="RCHS01003247">
    <property type="protein sequence ID" value="RMX42933.1"/>
    <property type="molecule type" value="Genomic_DNA"/>
</dbReference>
<dbReference type="AlphaFoldDB" id="A0A3M6TND4"/>
<organism evidence="8 9">
    <name type="scientific">Pocillopora damicornis</name>
    <name type="common">Cauliflower coral</name>
    <name type="synonym">Millepora damicornis</name>
    <dbReference type="NCBI Taxonomy" id="46731"/>
    <lineage>
        <taxon>Eukaryota</taxon>
        <taxon>Metazoa</taxon>
        <taxon>Cnidaria</taxon>
        <taxon>Anthozoa</taxon>
        <taxon>Hexacorallia</taxon>
        <taxon>Scleractinia</taxon>
        <taxon>Astrocoeniina</taxon>
        <taxon>Pocilloporidae</taxon>
        <taxon>Pocillopora</taxon>
    </lineage>
</organism>
<dbReference type="OrthoDB" id="5981480at2759"/>
<evidence type="ECO:0000256" key="5">
    <source>
        <dbReference type="SAM" id="Coils"/>
    </source>
</evidence>
<evidence type="ECO:0000256" key="4">
    <source>
        <dbReference type="PROSITE-ProRule" id="PRU00134"/>
    </source>
</evidence>
<evidence type="ECO:0000313" key="8">
    <source>
        <dbReference type="EMBL" id="RMX42933.1"/>
    </source>
</evidence>
<keyword evidence="1" id="KW-0479">Metal-binding</keyword>
<dbReference type="Proteomes" id="UP000275408">
    <property type="component" value="Unassembled WGS sequence"/>
</dbReference>
<evidence type="ECO:0000256" key="2">
    <source>
        <dbReference type="ARBA" id="ARBA00022771"/>
    </source>
</evidence>
<evidence type="ECO:0000256" key="1">
    <source>
        <dbReference type="ARBA" id="ARBA00022723"/>
    </source>
</evidence>
<comment type="caution">
    <text evidence="8">The sequence shown here is derived from an EMBL/GenBank/DDBJ whole genome shotgun (WGS) entry which is preliminary data.</text>
</comment>
<dbReference type="Pfam" id="PF01753">
    <property type="entry name" value="zf-MYND"/>
    <property type="match status" value="1"/>
</dbReference>
<dbReference type="GO" id="GO:0003714">
    <property type="term" value="F:transcription corepressor activity"/>
    <property type="evidence" value="ECO:0007669"/>
    <property type="project" value="InterPro"/>
</dbReference>
<sequence>MSRNLLDRLKELQDAMDSCQRSTENLIDDYRQSVLQTAAVVAAAKINEEKVQVEKKKELLRRMIDREREASQLAVEKVHSTAKKSIQALINDKNKELQKALDDMERTHKEELAKVKDETRQKTIHQFTAIKKRKKRAREDSKPKAARAEREREIPKCASCGKVSASLLMCSGCRVNLYCDEICQEKDWGRHEKHCPEPTMREKDT</sequence>
<keyword evidence="9" id="KW-1185">Reference proteome</keyword>
<protein>
    <recommendedName>
        <fullName evidence="7">MYND-type domain-containing protein</fullName>
    </recommendedName>
</protein>
<dbReference type="PROSITE" id="PS50865">
    <property type="entry name" value="ZF_MYND_2"/>
    <property type="match status" value="1"/>
</dbReference>
<keyword evidence="2 4" id="KW-0863">Zinc-finger</keyword>
<dbReference type="InterPro" id="IPR002893">
    <property type="entry name" value="Znf_MYND"/>
</dbReference>
<accession>A0A3M6TND4</accession>
<feature type="compositionally biased region" description="Basic and acidic residues" evidence="6">
    <location>
        <begin position="137"/>
        <end position="151"/>
    </location>
</feature>
<keyword evidence="5" id="KW-0175">Coiled coil</keyword>
<dbReference type="PRINTS" id="PR01875">
    <property type="entry name" value="ETOFAMILY"/>
</dbReference>
<feature type="coiled-coil region" evidence="5">
    <location>
        <begin position="2"/>
        <end position="121"/>
    </location>
</feature>
<keyword evidence="3" id="KW-0862">Zinc</keyword>
<name>A0A3M6TND4_POCDA</name>
<evidence type="ECO:0000256" key="3">
    <source>
        <dbReference type="ARBA" id="ARBA00022833"/>
    </source>
</evidence>
<dbReference type="SUPFAM" id="SSF144232">
    <property type="entry name" value="HIT/MYND zinc finger-like"/>
    <property type="match status" value="1"/>
</dbReference>
<feature type="region of interest" description="Disordered" evidence="6">
    <location>
        <begin position="128"/>
        <end position="151"/>
    </location>
</feature>